<reference evidence="2" key="1">
    <citation type="submission" date="2022-11" db="UniProtKB">
        <authorList>
            <consortium name="WormBaseParasite"/>
        </authorList>
    </citation>
    <scope>IDENTIFICATION</scope>
</reference>
<proteinExistence type="predicted"/>
<evidence type="ECO:0000313" key="2">
    <source>
        <dbReference type="WBParaSite" id="Minc3s03293g33432"/>
    </source>
</evidence>
<evidence type="ECO:0000313" key="1">
    <source>
        <dbReference type="Proteomes" id="UP000887563"/>
    </source>
</evidence>
<keyword evidence="1" id="KW-1185">Reference proteome</keyword>
<dbReference type="Proteomes" id="UP000887563">
    <property type="component" value="Unplaced"/>
</dbReference>
<name>A0A914MZW4_MELIC</name>
<dbReference type="WBParaSite" id="Minc3s03293g33432">
    <property type="protein sequence ID" value="Minc3s03293g33432"/>
    <property type="gene ID" value="Minc3s03293g33432"/>
</dbReference>
<accession>A0A914MZW4</accession>
<dbReference type="AlphaFoldDB" id="A0A914MZW4"/>
<protein>
    <submittedName>
        <fullName evidence="2">Uncharacterized protein</fullName>
    </submittedName>
</protein>
<sequence>MANITKRITFHCKKSFEFSLMNEQKKLFKEWENKRIKLIESQTERMEINLRLDEIKKRQKEINYQKDLLQFFENRHIWEDKALQRRLLEEELDMFKNRGSLTEEEYGQTLFQMSQLLKEGKTASQALETLKLGSNPEEIQVKLTSKPEKRK</sequence>
<organism evidence="1 2">
    <name type="scientific">Meloidogyne incognita</name>
    <name type="common">Southern root-knot nematode worm</name>
    <name type="synonym">Oxyuris incognita</name>
    <dbReference type="NCBI Taxonomy" id="6306"/>
    <lineage>
        <taxon>Eukaryota</taxon>
        <taxon>Metazoa</taxon>
        <taxon>Ecdysozoa</taxon>
        <taxon>Nematoda</taxon>
        <taxon>Chromadorea</taxon>
        <taxon>Rhabditida</taxon>
        <taxon>Tylenchina</taxon>
        <taxon>Tylenchomorpha</taxon>
        <taxon>Tylenchoidea</taxon>
        <taxon>Meloidogynidae</taxon>
        <taxon>Meloidogyninae</taxon>
        <taxon>Meloidogyne</taxon>
        <taxon>Meloidogyne incognita group</taxon>
    </lineage>
</organism>